<name>A0ABV9IBN9_9DEIO</name>
<dbReference type="Proteomes" id="UP001595952">
    <property type="component" value="Unassembled WGS sequence"/>
</dbReference>
<gene>
    <name evidence="1" type="ORF">ACFO0D_11015</name>
</gene>
<dbReference type="EMBL" id="JBHSEI010000007">
    <property type="protein sequence ID" value="MFC4638869.1"/>
    <property type="molecule type" value="Genomic_DNA"/>
</dbReference>
<keyword evidence="2" id="KW-1185">Reference proteome</keyword>
<evidence type="ECO:0000313" key="1">
    <source>
        <dbReference type="EMBL" id="MFC4638869.1"/>
    </source>
</evidence>
<accession>A0ABV9IBN9</accession>
<organism evidence="1 2">
    <name type="scientific">Deinococcus hohokamensis</name>
    <dbReference type="NCBI Taxonomy" id="309883"/>
    <lineage>
        <taxon>Bacteria</taxon>
        <taxon>Thermotogati</taxon>
        <taxon>Deinococcota</taxon>
        <taxon>Deinococci</taxon>
        <taxon>Deinococcales</taxon>
        <taxon>Deinococcaceae</taxon>
        <taxon>Deinococcus</taxon>
    </lineage>
</organism>
<evidence type="ECO:0000313" key="2">
    <source>
        <dbReference type="Proteomes" id="UP001595952"/>
    </source>
</evidence>
<proteinExistence type="predicted"/>
<dbReference type="RefSeq" id="WP_380061870.1">
    <property type="nucleotide sequence ID" value="NZ_JBHSEI010000007.1"/>
</dbReference>
<comment type="caution">
    <text evidence="1">The sequence shown here is derived from an EMBL/GenBank/DDBJ whole genome shotgun (WGS) entry which is preliminary data.</text>
</comment>
<protein>
    <submittedName>
        <fullName evidence="1">Uncharacterized protein</fullName>
    </submittedName>
</protein>
<reference evidence="2" key="1">
    <citation type="journal article" date="2019" name="Int. J. Syst. Evol. Microbiol.">
        <title>The Global Catalogue of Microorganisms (GCM) 10K type strain sequencing project: providing services to taxonomists for standard genome sequencing and annotation.</title>
        <authorList>
            <consortium name="The Broad Institute Genomics Platform"/>
            <consortium name="The Broad Institute Genome Sequencing Center for Infectious Disease"/>
            <person name="Wu L."/>
            <person name="Ma J."/>
        </authorList>
    </citation>
    <scope>NUCLEOTIDE SEQUENCE [LARGE SCALE GENOMIC DNA]</scope>
    <source>
        <strain evidence="2">CCUG 55995</strain>
    </source>
</reference>
<sequence>MSKTTLMMTILCTGVSLLLAGVGVALLRLNGLWHAGIEDGEQAPDYNGPQWLPLA</sequence>